<dbReference type="InterPro" id="IPR029510">
    <property type="entry name" value="Ald_DH_CS_GLU"/>
</dbReference>
<evidence type="ECO:0000256" key="4">
    <source>
        <dbReference type="ARBA" id="ARBA00035632"/>
    </source>
</evidence>
<feature type="active site" evidence="8">
    <location>
        <position position="230"/>
    </location>
</feature>
<evidence type="ECO:0000256" key="6">
    <source>
        <dbReference type="ARBA" id="ARBA00066992"/>
    </source>
</evidence>
<reference evidence="11 12" key="1">
    <citation type="journal article" date="2010" name="Stand. Genomic Sci.">
        <title>Complete genome sequence of Conexibacter woesei type strain (ID131577).</title>
        <authorList>
            <person name="Pukall R."/>
            <person name="Lapidus A."/>
            <person name="Glavina Del Rio T."/>
            <person name="Copeland A."/>
            <person name="Tice H."/>
            <person name="Cheng J.-F."/>
            <person name="Lucas S."/>
            <person name="Chen F."/>
            <person name="Nolan M."/>
            <person name="Bruce D."/>
            <person name="Goodwin L."/>
            <person name="Pitluck S."/>
            <person name="Mavromatis K."/>
            <person name="Ivanova N."/>
            <person name="Ovchinnikova G."/>
            <person name="Pati A."/>
            <person name="Chen A."/>
            <person name="Palaniappan K."/>
            <person name="Land M."/>
            <person name="Hauser L."/>
            <person name="Chang Y.-J."/>
            <person name="Jeffries C.D."/>
            <person name="Chain P."/>
            <person name="Meincke L."/>
            <person name="Sims D."/>
            <person name="Brettin T."/>
            <person name="Detter J.C."/>
            <person name="Rohde M."/>
            <person name="Goeker M."/>
            <person name="Bristow J."/>
            <person name="Eisen J.A."/>
            <person name="Markowitz V."/>
            <person name="Kyrpides N.C."/>
            <person name="Klenk H.-P."/>
            <person name="Hugenholtz P."/>
        </authorList>
    </citation>
    <scope>NUCLEOTIDE SEQUENCE [LARGE SCALE GENOMIC DNA]</scope>
    <source>
        <strain evidence="12">DSM 14684 / CIP 108061 / JCM 11494 / NBRC 100937 / ID131577</strain>
    </source>
</reference>
<dbReference type="RefSeq" id="WP_012932471.1">
    <property type="nucleotide sequence ID" value="NC_013739.1"/>
</dbReference>
<evidence type="ECO:0000256" key="8">
    <source>
        <dbReference type="PROSITE-ProRule" id="PRU10007"/>
    </source>
</evidence>
<gene>
    <name evidence="11" type="ordered locus">Cwoe_0985</name>
</gene>
<dbReference type="Gene3D" id="3.40.309.10">
    <property type="entry name" value="Aldehyde Dehydrogenase, Chain A, domain 2"/>
    <property type="match status" value="1"/>
</dbReference>
<accession>D3FCE5</accession>
<evidence type="ECO:0000256" key="3">
    <source>
        <dbReference type="ARBA" id="ARBA00023002"/>
    </source>
</evidence>
<evidence type="ECO:0000256" key="9">
    <source>
        <dbReference type="RuleBase" id="RU003345"/>
    </source>
</evidence>
<keyword evidence="12" id="KW-1185">Reference proteome</keyword>
<dbReference type="HOGENOM" id="CLU_005391_5_1_11"/>
<dbReference type="InterPro" id="IPR016163">
    <property type="entry name" value="Ald_DH_C"/>
</dbReference>
<dbReference type="FunFam" id="3.40.605.10:FF:000007">
    <property type="entry name" value="NAD/NADP-dependent betaine aldehyde dehydrogenase"/>
    <property type="match status" value="1"/>
</dbReference>
<evidence type="ECO:0000256" key="1">
    <source>
        <dbReference type="ARBA" id="ARBA00009986"/>
    </source>
</evidence>
<evidence type="ECO:0000259" key="10">
    <source>
        <dbReference type="Pfam" id="PF00171"/>
    </source>
</evidence>
<evidence type="ECO:0000313" key="12">
    <source>
        <dbReference type="Proteomes" id="UP000008229"/>
    </source>
</evidence>
<evidence type="ECO:0000313" key="11">
    <source>
        <dbReference type="EMBL" id="ADB49418.1"/>
    </source>
</evidence>
<dbReference type="KEGG" id="cwo:Cwoe_0985"/>
<proteinExistence type="inferred from homology"/>
<dbReference type="OrthoDB" id="6882680at2"/>
<dbReference type="InterPro" id="IPR016162">
    <property type="entry name" value="Ald_DH_N"/>
</dbReference>
<dbReference type="Gene3D" id="3.40.605.10">
    <property type="entry name" value="Aldehyde Dehydrogenase, Chain A, domain 1"/>
    <property type="match status" value="1"/>
</dbReference>
<evidence type="ECO:0000256" key="2">
    <source>
        <dbReference type="ARBA" id="ARBA00022797"/>
    </source>
</evidence>
<dbReference type="FunFam" id="3.40.309.10:FF:000010">
    <property type="entry name" value="Gamma-aminobutyraldehyde dehydrogenase"/>
    <property type="match status" value="1"/>
</dbReference>
<dbReference type="PROSITE" id="PS00687">
    <property type="entry name" value="ALDEHYDE_DEHYDR_GLU"/>
    <property type="match status" value="1"/>
</dbReference>
<evidence type="ECO:0000256" key="5">
    <source>
        <dbReference type="ARBA" id="ARBA00050596"/>
    </source>
</evidence>
<dbReference type="NCBIfam" id="NF010000">
    <property type="entry name" value="PRK13473.1"/>
    <property type="match status" value="1"/>
</dbReference>
<dbReference type="PANTHER" id="PTHR11699">
    <property type="entry name" value="ALDEHYDE DEHYDROGENASE-RELATED"/>
    <property type="match status" value="1"/>
</dbReference>
<protein>
    <recommendedName>
        <fullName evidence="7">Salicylaldehyde dehydrogenase</fullName>
        <ecNumber evidence="6">1.2.1.65</ecNumber>
    </recommendedName>
</protein>
<dbReference type="EMBL" id="CP001854">
    <property type="protein sequence ID" value="ADB49418.1"/>
    <property type="molecule type" value="Genomic_DNA"/>
</dbReference>
<feature type="domain" description="Aldehyde dehydrogenase" evidence="10">
    <location>
        <begin position="6"/>
        <end position="457"/>
    </location>
</feature>
<comment type="similarity">
    <text evidence="1 9">Belongs to the aldehyde dehydrogenase family.</text>
</comment>
<dbReference type="EC" id="1.2.1.65" evidence="6"/>
<keyword evidence="3 9" id="KW-0560">Oxidoreductase</keyword>
<comment type="catalytic activity">
    <reaction evidence="5">
        <text>salicylaldehyde + NAD(+) + H2O = salicylate + NADH + 2 H(+)</text>
        <dbReference type="Rhea" id="RHEA:18537"/>
        <dbReference type="ChEBI" id="CHEBI:15377"/>
        <dbReference type="ChEBI" id="CHEBI:15378"/>
        <dbReference type="ChEBI" id="CHEBI:16008"/>
        <dbReference type="ChEBI" id="CHEBI:30762"/>
        <dbReference type="ChEBI" id="CHEBI:57540"/>
        <dbReference type="ChEBI" id="CHEBI:57945"/>
        <dbReference type="EC" id="1.2.1.65"/>
    </reaction>
</comment>
<dbReference type="STRING" id="469383.Cwoe_0985"/>
<reference evidence="12" key="2">
    <citation type="submission" date="2010-01" db="EMBL/GenBank/DDBJ databases">
        <title>The complete genome of Conexibacter woesei DSM 14684.</title>
        <authorList>
            <consortium name="US DOE Joint Genome Institute (JGI-PGF)"/>
            <person name="Lucas S."/>
            <person name="Copeland A."/>
            <person name="Lapidus A."/>
            <person name="Glavina del Rio T."/>
            <person name="Dalin E."/>
            <person name="Tice H."/>
            <person name="Bruce D."/>
            <person name="Goodwin L."/>
            <person name="Pitluck S."/>
            <person name="Kyrpides N."/>
            <person name="Mavromatis K."/>
            <person name="Ivanova N."/>
            <person name="Mikhailova N."/>
            <person name="Chertkov O."/>
            <person name="Brettin T."/>
            <person name="Detter J.C."/>
            <person name="Han C."/>
            <person name="Larimer F."/>
            <person name="Land M."/>
            <person name="Hauser L."/>
            <person name="Markowitz V."/>
            <person name="Cheng J.-F."/>
            <person name="Hugenholtz P."/>
            <person name="Woyke T."/>
            <person name="Wu D."/>
            <person name="Pukall R."/>
            <person name="Steenblock K."/>
            <person name="Schneider S."/>
            <person name="Klenk H.-P."/>
            <person name="Eisen J.A."/>
        </authorList>
    </citation>
    <scope>NUCLEOTIDE SEQUENCE [LARGE SCALE GENOMIC DNA]</scope>
    <source>
        <strain evidence="12">DSM 14684 / CIP 108061 / JCM 11494 / NBRC 100937 / ID131577</strain>
    </source>
</reference>
<sequence>MASRTILNPATGRSIAVVPEGGPADVEAAVEAARAAWPEWADSTPRERAAVLLAIADAIAAEREQLARLESANAGKPLPAARGEMDACCKVLRYFAGAARILEGKAAGEYMRGYTSMVRREPIGIVAGIAQWNYPLLMAVWKLGPALAAGNVQILKPAEGTPLSLLALADLTRDTIPAGVLNVITGDGPTVGQALVAHPAIGLVSVTGGSATGTAIARTAADTLTRVHLELGGKAPAIVLDDADLDQTVAALRVAGFENAGQNCVAACRVIATAGIYDRLLEQLVPAVASLRVGDPADGDEIELGPVISPAHQRRVLGFVERAVAASATVLTGGDRAAGPAGGAFVAPTVLAGVAQDSEIVQNEVFGPVVTVQQVDDYAQALAYANDSRYGLAASIFTENAGRALDAARRLEFGCVWVNDHLAPITPEMPHGGYKQSGYGKDLSAFSLEDYTQVKHVAIRIGG</sequence>
<dbReference type="GO" id="GO:0018485">
    <property type="term" value="F:salicylaldehyde dehydrogenase (NAD+) activity"/>
    <property type="evidence" value="ECO:0007669"/>
    <property type="project" value="UniProtKB-EC"/>
</dbReference>
<organism evidence="11 12">
    <name type="scientific">Conexibacter woesei (strain DSM 14684 / CCUG 47730 / CIP 108061 / JCM 11494 / NBRC 100937 / ID131577)</name>
    <dbReference type="NCBI Taxonomy" id="469383"/>
    <lineage>
        <taxon>Bacteria</taxon>
        <taxon>Bacillati</taxon>
        <taxon>Actinomycetota</taxon>
        <taxon>Thermoleophilia</taxon>
        <taxon>Solirubrobacterales</taxon>
        <taxon>Conexibacteraceae</taxon>
        <taxon>Conexibacter</taxon>
    </lineage>
</organism>
<evidence type="ECO:0000256" key="7">
    <source>
        <dbReference type="ARBA" id="ARBA00070319"/>
    </source>
</evidence>
<dbReference type="InterPro" id="IPR015590">
    <property type="entry name" value="Aldehyde_DH_dom"/>
</dbReference>
<dbReference type="InterPro" id="IPR016161">
    <property type="entry name" value="Ald_DH/histidinol_DH"/>
</dbReference>
<dbReference type="Pfam" id="PF00171">
    <property type="entry name" value="Aldedh"/>
    <property type="match status" value="1"/>
</dbReference>
<dbReference type="SUPFAM" id="SSF53720">
    <property type="entry name" value="ALDH-like"/>
    <property type="match status" value="1"/>
</dbReference>
<dbReference type="Proteomes" id="UP000008229">
    <property type="component" value="Chromosome"/>
</dbReference>
<dbReference type="eggNOG" id="COG1012">
    <property type="taxonomic scope" value="Bacteria"/>
</dbReference>
<dbReference type="AlphaFoldDB" id="D3FCE5"/>
<comment type="pathway">
    <text evidence="4">Aromatic compound metabolism; naphthalene degradation.</text>
</comment>
<name>D3FCE5_CONWI</name>
<keyword evidence="2" id="KW-0058">Aromatic hydrocarbons catabolism</keyword>